<evidence type="ECO:0000256" key="3">
    <source>
        <dbReference type="ARBA" id="ARBA00022759"/>
    </source>
</evidence>
<comment type="cofactor">
    <cofactor evidence="1">
        <name>a divalent metal cation</name>
        <dbReference type="ChEBI" id="CHEBI:60240"/>
    </cofactor>
</comment>
<dbReference type="Pfam" id="PF03755">
    <property type="entry name" value="YicC-like_N"/>
    <property type="match status" value="1"/>
</dbReference>
<accession>A0A9D1H8T2</accession>
<evidence type="ECO:0000259" key="7">
    <source>
        <dbReference type="Pfam" id="PF08340"/>
    </source>
</evidence>
<evidence type="ECO:0000256" key="1">
    <source>
        <dbReference type="ARBA" id="ARBA00001968"/>
    </source>
</evidence>
<comment type="similarity">
    <text evidence="5">Belongs to the YicC/YloC family.</text>
</comment>
<sequence length="282" mass="32143">MTGFGRAQVELDDKKLTVEIKSLNGKQMDLSTRIPSLLREKELEVRSYLTGRLMRGKVDLLIYAEAADADNSHDINAATVASYREKLQAIEPSLSPTDSLAIAMRLPDVFRGEREELSEEAWQTVQGAIRQAADALVAYRESEGAVLHRELASYIGNIRALAAQVEPFEKSRVEQIKERLRKHLSEAEVKVDENRFEQEIIFYLEKLDITEEKVRLNLHLDYFLKTMDSEENCGKKLGFIAQEIGREINTMGSKSNQADMQKLVVRMKDELEKIKEQSLNVL</sequence>
<keyword evidence="4" id="KW-0378">Hydrolase</keyword>
<gene>
    <name evidence="8" type="ORF">IAC44_01900</name>
</gene>
<feature type="domain" description="Endoribonuclease YicC-like N-terminal" evidence="6">
    <location>
        <begin position="1"/>
        <end position="148"/>
    </location>
</feature>
<dbReference type="PANTHER" id="PTHR30636:SF3">
    <property type="entry name" value="UPF0701 PROTEIN YICC"/>
    <property type="match status" value="1"/>
</dbReference>
<evidence type="ECO:0000313" key="9">
    <source>
        <dbReference type="Proteomes" id="UP000824161"/>
    </source>
</evidence>
<dbReference type="GO" id="GO:0004521">
    <property type="term" value="F:RNA endonuclease activity"/>
    <property type="evidence" value="ECO:0007669"/>
    <property type="project" value="InterPro"/>
</dbReference>
<evidence type="ECO:0000256" key="5">
    <source>
        <dbReference type="ARBA" id="ARBA00035648"/>
    </source>
</evidence>
<organism evidence="8 9">
    <name type="scientific">Candidatus Merdimorpha stercoravium</name>
    <dbReference type="NCBI Taxonomy" id="2840863"/>
    <lineage>
        <taxon>Bacteria</taxon>
        <taxon>Pseudomonadati</taxon>
        <taxon>Bacteroidota</taxon>
        <taxon>Flavobacteriia</taxon>
        <taxon>Flavobacteriales</taxon>
        <taxon>Candidatus Merdimorpha</taxon>
    </lineage>
</organism>
<dbReference type="AlphaFoldDB" id="A0A9D1H8T2"/>
<keyword evidence="2" id="KW-0540">Nuclease</keyword>
<dbReference type="EMBL" id="DVLY01000045">
    <property type="protein sequence ID" value="HIT97571.1"/>
    <property type="molecule type" value="Genomic_DNA"/>
</dbReference>
<dbReference type="PANTHER" id="PTHR30636">
    <property type="entry name" value="UPF0701 PROTEIN YICC"/>
    <property type="match status" value="1"/>
</dbReference>
<dbReference type="NCBIfam" id="TIGR00255">
    <property type="entry name" value="YicC/YloC family endoribonuclease"/>
    <property type="match status" value="1"/>
</dbReference>
<dbReference type="GO" id="GO:0016787">
    <property type="term" value="F:hydrolase activity"/>
    <property type="evidence" value="ECO:0007669"/>
    <property type="project" value="UniProtKB-KW"/>
</dbReference>
<feature type="domain" description="Endoribonuclease YicC-like C-terminal" evidence="7">
    <location>
        <begin position="167"/>
        <end position="281"/>
    </location>
</feature>
<comment type="caution">
    <text evidence="8">The sequence shown here is derived from an EMBL/GenBank/DDBJ whole genome shotgun (WGS) entry which is preliminary data.</text>
</comment>
<dbReference type="InterPro" id="IPR013527">
    <property type="entry name" value="YicC-like_N"/>
</dbReference>
<dbReference type="Proteomes" id="UP000824161">
    <property type="component" value="Unassembled WGS sequence"/>
</dbReference>
<evidence type="ECO:0000256" key="2">
    <source>
        <dbReference type="ARBA" id="ARBA00022722"/>
    </source>
</evidence>
<protein>
    <submittedName>
        <fullName evidence="8">YicC family protein</fullName>
    </submittedName>
</protein>
<evidence type="ECO:0000256" key="4">
    <source>
        <dbReference type="ARBA" id="ARBA00022801"/>
    </source>
</evidence>
<keyword evidence="3" id="KW-0255">Endonuclease</keyword>
<dbReference type="InterPro" id="IPR005229">
    <property type="entry name" value="YicC/YloC-like"/>
</dbReference>
<dbReference type="InterPro" id="IPR013551">
    <property type="entry name" value="YicC-like_C"/>
</dbReference>
<evidence type="ECO:0000259" key="6">
    <source>
        <dbReference type="Pfam" id="PF03755"/>
    </source>
</evidence>
<name>A0A9D1H8T2_9FLAO</name>
<proteinExistence type="inferred from homology"/>
<evidence type="ECO:0000313" key="8">
    <source>
        <dbReference type="EMBL" id="HIT97571.1"/>
    </source>
</evidence>
<dbReference type="Pfam" id="PF08340">
    <property type="entry name" value="YicC-like_C"/>
    <property type="match status" value="1"/>
</dbReference>
<reference evidence="8" key="2">
    <citation type="journal article" date="2021" name="PeerJ">
        <title>Extensive microbial diversity within the chicken gut microbiome revealed by metagenomics and culture.</title>
        <authorList>
            <person name="Gilroy R."/>
            <person name="Ravi A."/>
            <person name="Getino M."/>
            <person name="Pursley I."/>
            <person name="Horton D.L."/>
            <person name="Alikhan N.F."/>
            <person name="Baker D."/>
            <person name="Gharbi K."/>
            <person name="Hall N."/>
            <person name="Watson M."/>
            <person name="Adriaenssens E.M."/>
            <person name="Foster-Nyarko E."/>
            <person name="Jarju S."/>
            <person name="Secka A."/>
            <person name="Antonio M."/>
            <person name="Oren A."/>
            <person name="Chaudhuri R.R."/>
            <person name="La Ragione R."/>
            <person name="Hildebrand F."/>
            <person name="Pallen M.J."/>
        </authorList>
    </citation>
    <scope>NUCLEOTIDE SEQUENCE</scope>
    <source>
        <strain evidence="8">1383</strain>
    </source>
</reference>
<reference evidence="8" key="1">
    <citation type="submission" date="2020-10" db="EMBL/GenBank/DDBJ databases">
        <authorList>
            <person name="Gilroy R."/>
        </authorList>
    </citation>
    <scope>NUCLEOTIDE SEQUENCE</scope>
    <source>
        <strain evidence="8">1383</strain>
    </source>
</reference>